<gene>
    <name evidence="6" type="ORF">CHH28_02510</name>
</gene>
<evidence type="ECO:0000256" key="3">
    <source>
        <dbReference type="ARBA" id="ARBA00022833"/>
    </source>
</evidence>
<dbReference type="RefSeq" id="WP_094058827.1">
    <property type="nucleotide sequence ID" value="NZ_CP022530.1"/>
</dbReference>
<dbReference type="InterPro" id="IPR011057">
    <property type="entry name" value="Mss4-like_sf"/>
</dbReference>
<dbReference type="PANTHER" id="PTHR33337:SF40">
    <property type="entry name" value="CENP-V_GFA DOMAIN-CONTAINING PROTEIN-RELATED"/>
    <property type="match status" value="1"/>
</dbReference>
<dbReference type="Pfam" id="PF04828">
    <property type="entry name" value="GFA"/>
    <property type="match status" value="1"/>
</dbReference>
<evidence type="ECO:0000256" key="1">
    <source>
        <dbReference type="ARBA" id="ARBA00005495"/>
    </source>
</evidence>
<keyword evidence="3" id="KW-0862">Zinc</keyword>
<evidence type="ECO:0000313" key="7">
    <source>
        <dbReference type="Proteomes" id="UP000202440"/>
    </source>
</evidence>
<feature type="domain" description="CENP-V/GFA" evidence="5">
    <location>
        <begin position="3"/>
        <end position="100"/>
    </location>
</feature>
<comment type="similarity">
    <text evidence="1">Belongs to the Gfa family.</text>
</comment>
<dbReference type="PROSITE" id="PS51891">
    <property type="entry name" value="CENP_V_GFA"/>
    <property type="match status" value="1"/>
</dbReference>
<dbReference type="GO" id="GO:0016846">
    <property type="term" value="F:carbon-sulfur lyase activity"/>
    <property type="evidence" value="ECO:0007669"/>
    <property type="project" value="InterPro"/>
</dbReference>
<dbReference type="Proteomes" id="UP000202440">
    <property type="component" value="Chromosome"/>
</dbReference>
<name>A0A222FGP8_9GAMM</name>
<evidence type="ECO:0000313" key="6">
    <source>
        <dbReference type="EMBL" id="ASP37611.1"/>
    </source>
</evidence>
<accession>A0A222FGP8</accession>
<dbReference type="AlphaFoldDB" id="A0A222FGP8"/>
<protein>
    <submittedName>
        <fullName evidence="6">Aldehyde-activating protein</fullName>
    </submittedName>
</protein>
<dbReference type="SUPFAM" id="SSF51316">
    <property type="entry name" value="Mss4-like"/>
    <property type="match status" value="1"/>
</dbReference>
<keyword evidence="7" id="KW-1185">Reference proteome</keyword>
<dbReference type="InterPro" id="IPR006913">
    <property type="entry name" value="CENP-V/GFA"/>
</dbReference>
<dbReference type="Gene3D" id="3.90.1590.10">
    <property type="entry name" value="glutathione-dependent formaldehyde- activating enzyme (gfa)"/>
    <property type="match status" value="1"/>
</dbReference>
<dbReference type="OrthoDB" id="4188830at2"/>
<evidence type="ECO:0000256" key="4">
    <source>
        <dbReference type="ARBA" id="ARBA00023239"/>
    </source>
</evidence>
<evidence type="ECO:0000259" key="5">
    <source>
        <dbReference type="PROSITE" id="PS51891"/>
    </source>
</evidence>
<keyword evidence="4" id="KW-0456">Lyase</keyword>
<organism evidence="6 7">
    <name type="scientific">Bacterioplanes sanyensis</name>
    <dbReference type="NCBI Taxonomy" id="1249553"/>
    <lineage>
        <taxon>Bacteria</taxon>
        <taxon>Pseudomonadati</taxon>
        <taxon>Pseudomonadota</taxon>
        <taxon>Gammaproteobacteria</taxon>
        <taxon>Oceanospirillales</taxon>
        <taxon>Oceanospirillaceae</taxon>
        <taxon>Bacterioplanes</taxon>
    </lineage>
</organism>
<reference evidence="6 7" key="1">
    <citation type="submission" date="2017-07" db="EMBL/GenBank/DDBJ databases">
        <title>Annotated genome sequence of Bacterioplanes sanyensis isolated from Red Sea.</title>
        <authorList>
            <person name="Rehman Z.U."/>
        </authorList>
    </citation>
    <scope>NUCLEOTIDE SEQUENCE [LARGE SCALE GENOMIC DNA]</scope>
    <source>
        <strain evidence="6 7">NV9</strain>
    </source>
</reference>
<dbReference type="EMBL" id="CP022530">
    <property type="protein sequence ID" value="ASP37611.1"/>
    <property type="molecule type" value="Genomic_DNA"/>
</dbReference>
<keyword evidence="2" id="KW-0479">Metal-binding</keyword>
<proteinExistence type="inferred from homology"/>
<dbReference type="GO" id="GO:0046872">
    <property type="term" value="F:metal ion binding"/>
    <property type="evidence" value="ECO:0007669"/>
    <property type="project" value="UniProtKB-KW"/>
</dbReference>
<sequence>MTTQAQCLCGKVQLTVADLNPNFTVCHCRSCLQWNGGPLMMSPCGQAVELSGSDAIREYDSSPWAVRAFCQHCGTHLYSRFKQDNSYSLPVGLFAGQQFTMVMQYFIDRKPDYYCFSNDTDTLNSAQIAELYGQ</sequence>
<dbReference type="KEGG" id="bsan:CHH28_02510"/>
<dbReference type="PANTHER" id="PTHR33337">
    <property type="entry name" value="GFA DOMAIN-CONTAINING PROTEIN"/>
    <property type="match status" value="1"/>
</dbReference>
<evidence type="ECO:0000256" key="2">
    <source>
        <dbReference type="ARBA" id="ARBA00022723"/>
    </source>
</evidence>